<organism evidence="2 3">
    <name type="scientific">Candidatus Nitrosocosmicus oleophilus</name>
    <dbReference type="NCBI Taxonomy" id="1353260"/>
    <lineage>
        <taxon>Archaea</taxon>
        <taxon>Nitrososphaerota</taxon>
        <taxon>Nitrososphaeria</taxon>
        <taxon>Nitrososphaerales</taxon>
        <taxon>Nitrososphaeraceae</taxon>
        <taxon>Candidatus Nitrosocosmicus</taxon>
    </lineage>
</organism>
<dbReference type="AlphaFoldDB" id="A0A654M2H1"/>
<evidence type="ECO:0000256" key="1">
    <source>
        <dbReference type="SAM" id="Phobius"/>
    </source>
</evidence>
<accession>A0A654M2H1</accession>
<sequence length="183" mass="21033">MDLPSFLNRSDFIGKYLPGYVLVVLYILLFEFDKISSLDKDIITALVFVVAGPTLGYTITQFHRSLPYIRSAIIGDKDDSAKEELKKTVRRYARLKTLLSVEEKSELELAEAEYDFSISTGIVFLLLEAIIFYHIVINDLKLDPLIQIPFLVLAGCLFVNAHYQKTRAYYPLFSEFVKKYKIT</sequence>
<protein>
    <submittedName>
        <fullName evidence="2">Uncharacterized protein</fullName>
    </submittedName>
</protein>
<dbReference type="Proteomes" id="UP000058925">
    <property type="component" value="Chromosome"/>
</dbReference>
<dbReference type="EMBL" id="CP012850">
    <property type="protein sequence ID" value="ALI37387.1"/>
    <property type="molecule type" value="Genomic_DNA"/>
</dbReference>
<reference evidence="3" key="1">
    <citation type="submission" date="2015-10" db="EMBL/GenBank/DDBJ databases">
        <title>Niche specialization of a soil ammonia-oxidizing archaeon, Candidatus Nitrosocosmicus oleophilus.</title>
        <authorList>
            <person name="Jung M.-Y."/>
            <person name="Rhee S.-K."/>
        </authorList>
    </citation>
    <scope>NUCLEOTIDE SEQUENCE [LARGE SCALE GENOMIC DNA]</scope>
    <source>
        <strain evidence="3">MY3</strain>
    </source>
</reference>
<gene>
    <name evidence="2" type="ORF">NMY3_03202</name>
</gene>
<keyword evidence="1" id="KW-0812">Transmembrane</keyword>
<feature type="transmembrane region" description="Helical" evidence="1">
    <location>
        <begin position="144"/>
        <end position="163"/>
    </location>
</feature>
<feature type="transmembrane region" description="Helical" evidence="1">
    <location>
        <begin position="116"/>
        <end position="137"/>
    </location>
</feature>
<feature type="transmembrane region" description="Helical" evidence="1">
    <location>
        <begin position="42"/>
        <end position="60"/>
    </location>
</feature>
<keyword evidence="1" id="KW-0472">Membrane</keyword>
<proteinExistence type="predicted"/>
<feature type="transmembrane region" description="Helical" evidence="1">
    <location>
        <begin position="12"/>
        <end position="30"/>
    </location>
</feature>
<dbReference type="KEGG" id="taa:NMY3_03202"/>
<evidence type="ECO:0000313" key="3">
    <source>
        <dbReference type="Proteomes" id="UP000058925"/>
    </source>
</evidence>
<keyword evidence="1" id="KW-1133">Transmembrane helix</keyword>
<name>A0A654M2H1_9ARCH</name>
<keyword evidence="3" id="KW-1185">Reference proteome</keyword>
<evidence type="ECO:0000313" key="2">
    <source>
        <dbReference type="EMBL" id="ALI37387.1"/>
    </source>
</evidence>